<comment type="caution">
    <text evidence="2">The sequence shown here is derived from an EMBL/GenBank/DDBJ whole genome shotgun (WGS) entry which is preliminary data.</text>
</comment>
<feature type="transmembrane region" description="Helical" evidence="1">
    <location>
        <begin position="44"/>
        <end position="66"/>
    </location>
</feature>
<keyword evidence="1" id="KW-0472">Membrane</keyword>
<feature type="transmembrane region" description="Helical" evidence="1">
    <location>
        <begin position="12"/>
        <end position="32"/>
    </location>
</feature>
<accession>A0A263BV50</accession>
<dbReference type="AlphaFoldDB" id="A0A263BV50"/>
<name>A0A263BV50_9BACI</name>
<dbReference type="RefSeq" id="WP_094922368.1">
    <property type="nucleotide sequence ID" value="NZ_NPIA01000002.1"/>
</dbReference>
<organism evidence="2 3">
    <name type="scientific">Lottiidibacillus patelloidae</name>
    <dbReference type="NCBI Taxonomy" id="2670334"/>
    <lineage>
        <taxon>Bacteria</taxon>
        <taxon>Bacillati</taxon>
        <taxon>Bacillota</taxon>
        <taxon>Bacilli</taxon>
        <taxon>Bacillales</taxon>
        <taxon>Bacillaceae</taxon>
        <taxon>Lottiidibacillus</taxon>
    </lineage>
</organism>
<feature type="transmembrane region" description="Helical" evidence="1">
    <location>
        <begin position="110"/>
        <end position="132"/>
    </location>
</feature>
<dbReference type="Proteomes" id="UP000217083">
    <property type="component" value="Unassembled WGS sequence"/>
</dbReference>
<protein>
    <submittedName>
        <fullName evidence="2">Uncharacterized protein</fullName>
    </submittedName>
</protein>
<dbReference type="EMBL" id="NPIA01000002">
    <property type="protein sequence ID" value="OZM57590.1"/>
    <property type="molecule type" value="Genomic_DNA"/>
</dbReference>
<reference evidence="3" key="1">
    <citation type="submission" date="2017-08" db="EMBL/GenBank/DDBJ databases">
        <authorList>
            <person name="Huang Z."/>
        </authorList>
    </citation>
    <scope>NUCLEOTIDE SEQUENCE [LARGE SCALE GENOMIC DNA]</scope>
    <source>
        <strain evidence="3">SA5d-4</strain>
    </source>
</reference>
<evidence type="ECO:0000313" key="2">
    <source>
        <dbReference type="EMBL" id="OZM57590.1"/>
    </source>
</evidence>
<sequence length="189" mass="21815">MKDWLFSLPDIAIITMISGFLLLGIYLTFKSIKTLKTNRSNRKIVLLIPFVFHIINIFLIDELLTVDPSTSSGNGNPAIPYVFISLTLLITFCIIVFYKTREVLQDKSNLSKKSIVLVASLIFCFVAIYFQMDFVSYVNEKLYYPMGDWWNWWKDIHLNNLYLNVYTFLFGLSMAIAIASALSLLRPEN</sequence>
<gene>
    <name evidence="2" type="ORF">CIB95_04255</name>
</gene>
<proteinExistence type="predicted"/>
<evidence type="ECO:0000313" key="3">
    <source>
        <dbReference type="Proteomes" id="UP000217083"/>
    </source>
</evidence>
<keyword evidence="1" id="KW-1133">Transmembrane helix</keyword>
<keyword evidence="1" id="KW-0812">Transmembrane</keyword>
<evidence type="ECO:0000256" key="1">
    <source>
        <dbReference type="SAM" id="Phobius"/>
    </source>
</evidence>
<feature type="transmembrane region" description="Helical" evidence="1">
    <location>
        <begin position="161"/>
        <end position="185"/>
    </location>
</feature>
<reference evidence="2 3" key="2">
    <citation type="submission" date="2017-09" db="EMBL/GenBank/DDBJ databases">
        <title>Bacillus patelloidae sp. nov., isolated from the intestinal tract of a marine limpet.</title>
        <authorList>
            <person name="Liu R."/>
            <person name="Dong C."/>
            <person name="Shao Z."/>
        </authorList>
    </citation>
    <scope>NUCLEOTIDE SEQUENCE [LARGE SCALE GENOMIC DNA]</scope>
    <source>
        <strain evidence="2 3">SA5d-4</strain>
    </source>
</reference>
<feature type="transmembrane region" description="Helical" evidence="1">
    <location>
        <begin position="78"/>
        <end position="98"/>
    </location>
</feature>
<keyword evidence="3" id="KW-1185">Reference proteome</keyword>